<keyword evidence="2" id="KW-1185">Reference proteome</keyword>
<evidence type="ECO:0008006" key="3">
    <source>
        <dbReference type="Google" id="ProtNLM"/>
    </source>
</evidence>
<dbReference type="Proteomes" id="UP001595937">
    <property type="component" value="Unassembled WGS sequence"/>
</dbReference>
<dbReference type="GeneID" id="303296738"/>
<evidence type="ECO:0000313" key="2">
    <source>
        <dbReference type="Proteomes" id="UP001595937"/>
    </source>
</evidence>
<gene>
    <name evidence="1" type="ORF">ACFPK8_02245</name>
</gene>
<organism evidence="1 2">
    <name type="scientific">Brachybacterium tyrofermentans</name>
    <dbReference type="NCBI Taxonomy" id="47848"/>
    <lineage>
        <taxon>Bacteria</taxon>
        <taxon>Bacillati</taxon>
        <taxon>Actinomycetota</taxon>
        <taxon>Actinomycetes</taxon>
        <taxon>Micrococcales</taxon>
        <taxon>Dermabacteraceae</taxon>
        <taxon>Brachybacterium</taxon>
    </lineage>
</organism>
<dbReference type="RefSeq" id="WP_193117319.1">
    <property type="nucleotide sequence ID" value="NZ_BAAAIR010000032.1"/>
</dbReference>
<dbReference type="EMBL" id="JBHSLN010000011">
    <property type="protein sequence ID" value="MFC5296317.1"/>
    <property type="molecule type" value="Genomic_DNA"/>
</dbReference>
<proteinExistence type="predicted"/>
<protein>
    <recommendedName>
        <fullName evidence="3">DUF4192 domain-containing protein</fullName>
    </recommendedName>
</protein>
<reference evidence="2" key="1">
    <citation type="journal article" date="2019" name="Int. J. Syst. Evol. Microbiol.">
        <title>The Global Catalogue of Microorganisms (GCM) 10K type strain sequencing project: providing services to taxonomists for standard genome sequencing and annotation.</title>
        <authorList>
            <consortium name="The Broad Institute Genomics Platform"/>
            <consortium name="The Broad Institute Genome Sequencing Center for Infectious Disease"/>
            <person name="Wu L."/>
            <person name="Ma J."/>
        </authorList>
    </citation>
    <scope>NUCLEOTIDE SEQUENCE [LARGE SCALE GENOMIC DNA]</scope>
    <source>
        <strain evidence="2">CGMCC 1.16455</strain>
    </source>
</reference>
<evidence type="ECO:0000313" key="1">
    <source>
        <dbReference type="EMBL" id="MFC5296317.1"/>
    </source>
</evidence>
<comment type="caution">
    <text evidence="1">The sequence shown here is derived from an EMBL/GenBank/DDBJ whole genome shotgun (WGS) entry which is preliminary data.</text>
</comment>
<accession>A0ABW0FAS9</accession>
<sequence length="386" mass="42180">MTTNTPPAGSDRRVLHPYDPSEFLAETRICLRQIPTDCLIVMGCGKSGQTPVVTTSDLSDLLAPAWADRLEQHLELLLSRGCCRASAMVVVGDGHGALPEPALEELTVRLAARILATAAHLLPDPFPLESLWMVGNSQCRQVLRGEPDVDEERLLVSPPQPLRPFQETRAAADEVLVGRSVPQPPREEPRLDLVGRQLHLTRTALDAAVDPGELFARARGALRRLRASDGGPADPAFVTDCELVSDLVSAVAVERLHWELLARCVDRGHASPIDREQLLQVLVRDGSWCPDSDVCAGGDWYEAIAQLRHVAAAACADPELPGHAIAREAWRGLTAMLTLLAWWNHRFATAGSLVDELWDREPASTLAPLLARMTDTPIFPAWWPSP</sequence>
<name>A0ABW0FAS9_9MICO</name>